<reference evidence="3" key="1">
    <citation type="submission" date="2019-11" db="EMBL/GenBank/DDBJ databases">
        <title>Microbial mats filling the niche in hypersaline microbial mats.</title>
        <authorList>
            <person name="Wong H.L."/>
            <person name="Macleod F.I."/>
            <person name="White R.A. III"/>
            <person name="Burns B.P."/>
        </authorList>
    </citation>
    <scope>NUCLEOTIDE SEQUENCE</scope>
    <source>
        <strain evidence="3">Rbin_158</strain>
    </source>
</reference>
<comment type="caution">
    <text evidence="3">The sequence shown here is derived from an EMBL/GenBank/DDBJ whole genome shotgun (WGS) entry which is preliminary data.</text>
</comment>
<evidence type="ECO:0000256" key="2">
    <source>
        <dbReference type="SAM" id="SignalP"/>
    </source>
</evidence>
<feature type="compositionally biased region" description="Polar residues" evidence="1">
    <location>
        <begin position="240"/>
        <end position="251"/>
    </location>
</feature>
<organism evidence="3 4">
    <name type="scientific">candidate division KSB3 bacterium</name>
    <dbReference type="NCBI Taxonomy" id="2044937"/>
    <lineage>
        <taxon>Bacteria</taxon>
        <taxon>candidate division KSB3</taxon>
    </lineage>
</organism>
<feature type="compositionally biased region" description="Polar residues" evidence="1">
    <location>
        <begin position="219"/>
        <end position="231"/>
    </location>
</feature>
<accession>A0A9D5Q7K5</accession>
<evidence type="ECO:0000313" key="3">
    <source>
        <dbReference type="EMBL" id="MBD3325996.1"/>
    </source>
</evidence>
<name>A0A9D5Q7K5_9BACT</name>
<feature type="chain" id="PRO_5039711196" description="Protein BatD" evidence="2">
    <location>
        <begin position="26"/>
        <end position="251"/>
    </location>
</feature>
<proteinExistence type="predicted"/>
<feature type="non-terminal residue" evidence="3">
    <location>
        <position position="251"/>
    </location>
</feature>
<dbReference type="InterPro" id="IPR025738">
    <property type="entry name" value="BatD"/>
</dbReference>
<dbReference type="AlphaFoldDB" id="A0A9D5Q7K5"/>
<feature type="compositionally biased region" description="Pro residues" evidence="1">
    <location>
        <begin position="201"/>
        <end position="214"/>
    </location>
</feature>
<protein>
    <recommendedName>
        <fullName evidence="5">Protein BatD</fullName>
    </recommendedName>
</protein>
<dbReference type="Proteomes" id="UP000649604">
    <property type="component" value="Unassembled WGS sequence"/>
</dbReference>
<feature type="region of interest" description="Disordered" evidence="1">
    <location>
        <begin position="185"/>
        <end position="251"/>
    </location>
</feature>
<dbReference type="Pfam" id="PF13584">
    <property type="entry name" value="BatD"/>
    <property type="match status" value="1"/>
</dbReference>
<dbReference type="EMBL" id="WJJP01000508">
    <property type="protein sequence ID" value="MBD3325996.1"/>
    <property type="molecule type" value="Genomic_DNA"/>
</dbReference>
<gene>
    <name evidence="3" type="ORF">GF339_15535</name>
</gene>
<evidence type="ECO:0000256" key="1">
    <source>
        <dbReference type="SAM" id="MobiDB-lite"/>
    </source>
</evidence>
<evidence type="ECO:0000313" key="4">
    <source>
        <dbReference type="Proteomes" id="UP000649604"/>
    </source>
</evidence>
<keyword evidence="2" id="KW-0732">Signal</keyword>
<evidence type="ECO:0008006" key="5">
    <source>
        <dbReference type="Google" id="ProtNLM"/>
    </source>
</evidence>
<sequence>MRMSGKAISTLITICCVMVNVAALAQEPSPPSVSILESRFSTTTPVVGESFTYFLKFDAPSDLPVHPVDRFSTHGMQVLERRQLDPQQFEGRTIQQYEYTLRAQQAGDLQFRPATIHAPGPRQDSLLASADPVQLTVLPVVDVRVETNSPVMLDEPVELQIVVTKRKPVTITSLPQNLEADLQPLAKPQPDEHDGSVPDTPTEPPAPTPVPPPLRFEQDQAQTISPQQQDEQIIERYAYTLSTTPKQAGEY</sequence>
<feature type="signal peptide" evidence="2">
    <location>
        <begin position="1"/>
        <end position="25"/>
    </location>
</feature>